<proteinExistence type="predicted"/>
<dbReference type="AlphaFoldDB" id="A0A8S1RKI9"/>
<protein>
    <submittedName>
        <fullName evidence="1">Uncharacterized protein</fullName>
    </submittedName>
</protein>
<sequence length="38" mass="4278">MNLFSIASTLYQILSILALTQSNRFLASDILSNQCRQC</sequence>
<comment type="caution">
    <text evidence="1">The sequence shown here is derived from an EMBL/GenBank/DDBJ whole genome shotgun (WGS) entry which is preliminary data.</text>
</comment>
<dbReference type="Proteomes" id="UP000692954">
    <property type="component" value="Unassembled WGS sequence"/>
</dbReference>
<gene>
    <name evidence="1" type="ORF">PSON_ATCC_30995.1.T1760033</name>
</gene>
<evidence type="ECO:0000313" key="1">
    <source>
        <dbReference type="EMBL" id="CAD8127384.1"/>
    </source>
</evidence>
<keyword evidence="2" id="KW-1185">Reference proteome</keyword>
<organism evidence="1 2">
    <name type="scientific">Paramecium sonneborni</name>
    <dbReference type="NCBI Taxonomy" id="65129"/>
    <lineage>
        <taxon>Eukaryota</taxon>
        <taxon>Sar</taxon>
        <taxon>Alveolata</taxon>
        <taxon>Ciliophora</taxon>
        <taxon>Intramacronucleata</taxon>
        <taxon>Oligohymenophorea</taxon>
        <taxon>Peniculida</taxon>
        <taxon>Parameciidae</taxon>
        <taxon>Paramecium</taxon>
    </lineage>
</organism>
<reference evidence="1" key="1">
    <citation type="submission" date="2021-01" db="EMBL/GenBank/DDBJ databases">
        <authorList>
            <consortium name="Genoscope - CEA"/>
            <person name="William W."/>
        </authorList>
    </citation>
    <scope>NUCLEOTIDE SEQUENCE</scope>
</reference>
<name>A0A8S1RKI9_9CILI</name>
<dbReference type="EMBL" id="CAJJDN010000176">
    <property type="protein sequence ID" value="CAD8127384.1"/>
    <property type="molecule type" value="Genomic_DNA"/>
</dbReference>
<accession>A0A8S1RKI9</accession>
<evidence type="ECO:0000313" key="2">
    <source>
        <dbReference type="Proteomes" id="UP000692954"/>
    </source>
</evidence>